<proteinExistence type="predicted"/>
<feature type="repeat" description="ANK" evidence="1">
    <location>
        <begin position="143"/>
        <end position="175"/>
    </location>
</feature>
<evidence type="ECO:0000256" key="1">
    <source>
        <dbReference type="PROSITE-ProRule" id="PRU00023"/>
    </source>
</evidence>
<keyword evidence="1" id="KW-0040">ANK repeat</keyword>
<dbReference type="Pfam" id="PF00023">
    <property type="entry name" value="Ank"/>
    <property type="match status" value="1"/>
</dbReference>
<dbReference type="PROSITE" id="PS50088">
    <property type="entry name" value="ANK_REPEAT"/>
    <property type="match status" value="3"/>
</dbReference>
<feature type="repeat" description="ANK" evidence="1">
    <location>
        <begin position="110"/>
        <end position="142"/>
    </location>
</feature>
<feature type="repeat" description="ANK" evidence="1">
    <location>
        <begin position="77"/>
        <end position="109"/>
    </location>
</feature>
<dbReference type="InterPro" id="IPR036770">
    <property type="entry name" value="Ankyrin_rpt-contain_sf"/>
</dbReference>
<organism evidence="2">
    <name type="scientific">Castor canadensis</name>
    <name type="common">American beaver</name>
    <dbReference type="NCBI Taxonomy" id="51338"/>
    <lineage>
        <taxon>Eukaryota</taxon>
        <taxon>Metazoa</taxon>
        <taxon>Chordata</taxon>
        <taxon>Craniata</taxon>
        <taxon>Vertebrata</taxon>
        <taxon>Euteleostomi</taxon>
        <taxon>Mammalia</taxon>
        <taxon>Eutheria</taxon>
        <taxon>Euarchontoglires</taxon>
        <taxon>Glires</taxon>
        <taxon>Rodentia</taxon>
        <taxon>Castorimorpha</taxon>
        <taxon>Castoridae</taxon>
        <taxon>Castor</taxon>
    </lineage>
</organism>
<evidence type="ECO:0000313" key="2">
    <source>
        <dbReference type="Ensembl" id="ENSCCNP00000020505.1"/>
    </source>
</evidence>
<dbReference type="Ensembl" id="ENSCCNT00000026478.1">
    <property type="protein sequence ID" value="ENSCCNP00000020505.1"/>
    <property type="gene ID" value="ENSCCNG00000020447.1"/>
</dbReference>
<dbReference type="PROSITE" id="PS50297">
    <property type="entry name" value="ANK_REP_REGION"/>
    <property type="match status" value="2"/>
</dbReference>
<accession>A0A8C0ZUK4</accession>
<dbReference type="SMART" id="SM00248">
    <property type="entry name" value="ANK"/>
    <property type="match status" value="4"/>
</dbReference>
<dbReference type="Pfam" id="PF12796">
    <property type="entry name" value="Ank_2"/>
    <property type="match status" value="1"/>
</dbReference>
<protein>
    <submittedName>
        <fullName evidence="2">Uncharacterized protein</fullName>
    </submittedName>
</protein>
<name>A0A8C0ZUK4_CASCN</name>
<dbReference type="InterPro" id="IPR002110">
    <property type="entry name" value="Ankyrin_rpt"/>
</dbReference>
<dbReference type="PANTHER" id="PTHR24147:SF64">
    <property type="entry name" value="ANKYRIN REPEAT DOMAIN-CONTAINING PROTEIN 19-RELATED"/>
    <property type="match status" value="1"/>
</dbReference>
<dbReference type="AlphaFoldDB" id="A0A8C0ZUK4"/>
<reference evidence="2" key="1">
    <citation type="submission" date="2023-09" db="UniProtKB">
        <authorList>
            <consortium name="Ensembl"/>
        </authorList>
    </citation>
    <scope>IDENTIFICATION</scope>
</reference>
<dbReference type="SUPFAM" id="SSF48403">
    <property type="entry name" value="Ankyrin repeat"/>
    <property type="match status" value="1"/>
</dbReference>
<dbReference type="PANTHER" id="PTHR24147">
    <property type="entry name" value="ANKYRIN REPEAT DOMAIN 36-RELATED"/>
    <property type="match status" value="1"/>
</dbReference>
<sequence length="181" mass="20315">MKKTLGLQSKIKTPLGICDGTHKSCMGSGRRSPEPFNNSYDPHFRDEFHRAAARGDLDLIKRLLKNRRCSLNDRDRKQRTALHFACFNGQVNVVSFLVEENCEINPCDNDNSTPLMKAVQACCDKCALILLENGANPNMQDNNGNTALHFAIYVDNRSMAAKLLEHHADIEIKNKVCVTQV</sequence>
<dbReference type="Gene3D" id="1.25.40.20">
    <property type="entry name" value="Ankyrin repeat-containing domain"/>
    <property type="match status" value="1"/>
</dbReference>
<dbReference type="InterPro" id="IPR050657">
    <property type="entry name" value="Ankyrin_repeat_domain"/>
</dbReference>